<accession>A0ABV3C1T4</accession>
<keyword evidence="2" id="KW-0812">Transmembrane</keyword>
<feature type="compositionally biased region" description="Low complexity" evidence="1">
    <location>
        <begin position="216"/>
        <end position="277"/>
    </location>
</feature>
<feature type="compositionally biased region" description="Low complexity" evidence="1">
    <location>
        <begin position="57"/>
        <end position="74"/>
    </location>
</feature>
<dbReference type="SUPFAM" id="SSF47090">
    <property type="entry name" value="PGBD-like"/>
    <property type="match status" value="1"/>
</dbReference>
<reference evidence="4 5" key="1">
    <citation type="submission" date="2024-06" db="EMBL/GenBank/DDBJ databases">
        <title>The Natural Products Discovery Center: Release of the First 8490 Sequenced Strains for Exploring Actinobacteria Biosynthetic Diversity.</title>
        <authorList>
            <person name="Kalkreuter E."/>
            <person name="Kautsar S.A."/>
            <person name="Yang D."/>
            <person name="Bader C.D."/>
            <person name="Teijaro C.N."/>
            <person name="Fluegel L."/>
            <person name="Davis C.M."/>
            <person name="Simpson J.R."/>
            <person name="Lauterbach L."/>
            <person name="Steele A.D."/>
            <person name="Gui C."/>
            <person name="Meng S."/>
            <person name="Li G."/>
            <person name="Viehrig K."/>
            <person name="Ye F."/>
            <person name="Su P."/>
            <person name="Kiefer A.F."/>
            <person name="Nichols A."/>
            <person name="Cepeda A.J."/>
            <person name="Yan W."/>
            <person name="Fan B."/>
            <person name="Jiang Y."/>
            <person name="Adhikari A."/>
            <person name="Zheng C.-J."/>
            <person name="Schuster L."/>
            <person name="Cowan T.M."/>
            <person name="Smanski M.J."/>
            <person name="Chevrette M.G."/>
            <person name="De Carvalho L.P.S."/>
            <person name="Shen B."/>
        </authorList>
    </citation>
    <scope>NUCLEOTIDE SEQUENCE [LARGE SCALE GENOMIC DNA]</scope>
    <source>
        <strain evidence="4 5">NPDC045974</strain>
    </source>
</reference>
<dbReference type="EMBL" id="JBEZAE010000001">
    <property type="protein sequence ID" value="MEU7068732.1"/>
    <property type="molecule type" value="Genomic_DNA"/>
</dbReference>
<evidence type="ECO:0000256" key="1">
    <source>
        <dbReference type="SAM" id="MobiDB-lite"/>
    </source>
</evidence>
<name>A0ABV3C1T4_9ACTN</name>
<keyword evidence="2" id="KW-1133">Transmembrane helix</keyword>
<keyword evidence="2" id="KW-0472">Membrane</keyword>
<feature type="region of interest" description="Disordered" evidence="1">
    <location>
        <begin position="40"/>
        <end position="141"/>
    </location>
</feature>
<feature type="compositionally biased region" description="Low complexity" evidence="1">
    <location>
        <begin position="194"/>
        <end position="208"/>
    </location>
</feature>
<evidence type="ECO:0000256" key="2">
    <source>
        <dbReference type="SAM" id="Phobius"/>
    </source>
</evidence>
<feature type="compositionally biased region" description="Low complexity" evidence="1">
    <location>
        <begin position="103"/>
        <end position="113"/>
    </location>
</feature>
<protein>
    <submittedName>
        <fullName evidence="4">Peptidoglycan-binding domain-containing protein</fullName>
    </submittedName>
</protein>
<organism evidence="4 5">
    <name type="scientific">Streptomyces narbonensis</name>
    <dbReference type="NCBI Taxonomy" id="67333"/>
    <lineage>
        <taxon>Bacteria</taxon>
        <taxon>Bacillati</taxon>
        <taxon>Actinomycetota</taxon>
        <taxon>Actinomycetes</taxon>
        <taxon>Kitasatosporales</taxon>
        <taxon>Streptomycetaceae</taxon>
        <taxon>Streptomyces</taxon>
    </lineage>
</organism>
<feature type="transmembrane region" description="Helical" evidence="2">
    <location>
        <begin position="147"/>
        <end position="168"/>
    </location>
</feature>
<feature type="compositionally biased region" description="Gly residues" evidence="1">
    <location>
        <begin position="45"/>
        <end position="56"/>
    </location>
</feature>
<comment type="caution">
    <text evidence="4">The sequence shown here is derived from an EMBL/GenBank/DDBJ whole genome shotgun (WGS) entry which is preliminary data.</text>
</comment>
<evidence type="ECO:0000313" key="5">
    <source>
        <dbReference type="Proteomes" id="UP001551329"/>
    </source>
</evidence>
<dbReference type="InterPro" id="IPR002477">
    <property type="entry name" value="Peptidoglycan-bd-like"/>
</dbReference>
<gene>
    <name evidence="4" type="ORF">AB0A88_01095</name>
</gene>
<dbReference type="InterPro" id="IPR036365">
    <property type="entry name" value="PGBD-like_sf"/>
</dbReference>
<feature type="region of interest" description="Disordered" evidence="1">
    <location>
        <begin position="185"/>
        <end position="300"/>
    </location>
</feature>
<proteinExistence type="predicted"/>
<evidence type="ECO:0000313" key="4">
    <source>
        <dbReference type="EMBL" id="MEU7068732.1"/>
    </source>
</evidence>
<dbReference type="Gene3D" id="1.10.101.10">
    <property type="entry name" value="PGBD-like superfamily/PGBD"/>
    <property type="match status" value="1"/>
</dbReference>
<dbReference type="Proteomes" id="UP001551329">
    <property type="component" value="Unassembled WGS sequence"/>
</dbReference>
<keyword evidence="5" id="KW-1185">Reference proteome</keyword>
<sequence length="359" mass="35834">MTGHVCPECGVQRPGCACTQAEIAAAEDFDPLRIRPYVTLDASGPEGGSGAGGLTGPAGPSGLAGPSGHASASGYYATEDPPTARLAAIRPDGPTAPYPAAQPDPYADPYTDPSETMPLLLHGIGRGDRGAGPADGHAPARGRRRGMVVAAVAAVAVVGTAALAAAVLGGGDESDDRATGLEVTTSASLNVAVSEAPSPSPSSETPEPSSSPPSARPTATSASPSATSTPSASRTAPSPSATTGAAAPPAATTTAAPTTAAPTTAPATTAPPTSQAPEEPEETEESPVTLSYGSSGPEVEELQQRLTLAGAYHGPIDGEYGQGVWRAVKSYQSWMFIEEDPKGVYGPATREALERSTWL</sequence>
<feature type="domain" description="Peptidoglycan binding-like" evidence="3">
    <location>
        <begin position="295"/>
        <end position="353"/>
    </location>
</feature>
<dbReference type="RefSeq" id="WP_358468704.1">
    <property type="nucleotide sequence ID" value="NZ_JBEZAE010000001.1"/>
</dbReference>
<evidence type="ECO:0000259" key="3">
    <source>
        <dbReference type="Pfam" id="PF01471"/>
    </source>
</evidence>
<dbReference type="Pfam" id="PF01471">
    <property type="entry name" value="PG_binding_1"/>
    <property type="match status" value="1"/>
</dbReference>
<dbReference type="InterPro" id="IPR036366">
    <property type="entry name" value="PGBDSf"/>
</dbReference>